<keyword evidence="6" id="KW-1185">Reference proteome</keyword>
<evidence type="ECO:0000313" key="4">
    <source>
        <dbReference type="EMBL" id="TKA69773.1"/>
    </source>
</evidence>
<gene>
    <name evidence="5" type="ORF">B0A49_00798</name>
    <name evidence="4" type="ORF">B0A49_07408</name>
</gene>
<evidence type="ECO:0000256" key="3">
    <source>
        <dbReference type="SAM" id="MobiDB-lite"/>
    </source>
</evidence>
<dbReference type="InterPro" id="IPR012340">
    <property type="entry name" value="NA-bd_OB-fold"/>
</dbReference>
<dbReference type="PROSITE" id="PS50935">
    <property type="entry name" value="SSB"/>
    <property type="match status" value="1"/>
</dbReference>
<evidence type="ECO:0000256" key="2">
    <source>
        <dbReference type="PROSITE-ProRule" id="PRU00252"/>
    </source>
</evidence>
<dbReference type="Gene3D" id="2.40.50.140">
    <property type="entry name" value="Nucleic acid-binding proteins"/>
    <property type="match status" value="1"/>
</dbReference>
<dbReference type="Proteomes" id="UP000308768">
    <property type="component" value="Unassembled WGS sequence"/>
</dbReference>
<dbReference type="EMBL" id="NAJN01000185">
    <property type="protein sequence ID" value="TKA77508.1"/>
    <property type="molecule type" value="Genomic_DNA"/>
</dbReference>
<protein>
    <recommendedName>
        <fullName evidence="7">SsDNA binding protein</fullName>
    </recommendedName>
</protein>
<dbReference type="EMBL" id="NAJN01000697">
    <property type="protein sequence ID" value="TKA69773.1"/>
    <property type="molecule type" value="Genomic_DNA"/>
</dbReference>
<accession>A0A4U0X447</accession>
<dbReference type="CDD" id="cd04496">
    <property type="entry name" value="SSB_OBF"/>
    <property type="match status" value="1"/>
</dbReference>
<feature type="region of interest" description="Disordered" evidence="3">
    <location>
        <begin position="126"/>
        <end position="157"/>
    </location>
</feature>
<organism evidence="4 6">
    <name type="scientific">Cryomyces minteri</name>
    <dbReference type="NCBI Taxonomy" id="331657"/>
    <lineage>
        <taxon>Eukaryota</taxon>
        <taxon>Fungi</taxon>
        <taxon>Dikarya</taxon>
        <taxon>Ascomycota</taxon>
        <taxon>Pezizomycotina</taxon>
        <taxon>Dothideomycetes</taxon>
        <taxon>Dothideomycetes incertae sedis</taxon>
        <taxon>Cryomyces</taxon>
    </lineage>
</organism>
<sequence length="157" mass="16959">MFSFRRFATASPLTITSRAFSFTPRAALARMQLIGRLAAEPELMPTSTGKEMVRYALGVSTGARDASGNRPTSWFRVASFSEGPGRDLLLSLPKGTLLYLDADARMDTFEGQDGKTQSRLNLVQRNFEPLSRPSGRSTGAESDVSAAEEPLSGIGHS</sequence>
<evidence type="ECO:0000313" key="5">
    <source>
        <dbReference type="EMBL" id="TKA77508.1"/>
    </source>
</evidence>
<keyword evidence="1 2" id="KW-0238">DNA-binding</keyword>
<dbReference type="OrthoDB" id="1078367at2759"/>
<evidence type="ECO:0000256" key="1">
    <source>
        <dbReference type="ARBA" id="ARBA00023125"/>
    </source>
</evidence>
<name>A0A4U0X447_9PEZI</name>
<reference evidence="4 6" key="1">
    <citation type="submission" date="2017-03" db="EMBL/GenBank/DDBJ databases">
        <title>Genomes of endolithic fungi from Antarctica.</title>
        <authorList>
            <person name="Coleine C."/>
            <person name="Masonjones S."/>
            <person name="Stajich J.E."/>
        </authorList>
    </citation>
    <scope>NUCLEOTIDE SEQUENCE [LARGE SCALE GENOMIC DNA]</scope>
    <source>
        <strain evidence="4 6">CCFEE 5187</strain>
    </source>
</reference>
<evidence type="ECO:0000313" key="6">
    <source>
        <dbReference type="Proteomes" id="UP000308768"/>
    </source>
</evidence>
<proteinExistence type="predicted"/>
<dbReference type="AlphaFoldDB" id="A0A4U0X447"/>
<dbReference type="STRING" id="331657.A0A4U0X447"/>
<evidence type="ECO:0008006" key="7">
    <source>
        <dbReference type="Google" id="ProtNLM"/>
    </source>
</evidence>
<comment type="caution">
    <text evidence="4">The sequence shown here is derived from an EMBL/GenBank/DDBJ whole genome shotgun (WGS) entry which is preliminary data.</text>
</comment>
<dbReference type="GO" id="GO:0003697">
    <property type="term" value="F:single-stranded DNA binding"/>
    <property type="evidence" value="ECO:0007669"/>
    <property type="project" value="InterPro"/>
</dbReference>
<dbReference type="Pfam" id="PF00436">
    <property type="entry name" value="SSB"/>
    <property type="match status" value="1"/>
</dbReference>
<dbReference type="InterPro" id="IPR000424">
    <property type="entry name" value="Primosome_PriB/ssb"/>
</dbReference>
<dbReference type="SUPFAM" id="SSF50249">
    <property type="entry name" value="Nucleic acid-binding proteins"/>
    <property type="match status" value="1"/>
</dbReference>